<keyword evidence="5 11" id="KW-0808">Transferase</keyword>
<dbReference type="AlphaFoldDB" id="A0A2X3F474"/>
<evidence type="ECO:0000313" key="11">
    <source>
        <dbReference type="EMBL" id="SQC42084.1"/>
    </source>
</evidence>
<proteinExistence type="predicted"/>
<comment type="subunit">
    <text evidence="10">Homodimer. Probably interacts with PlsY.</text>
</comment>
<dbReference type="GO" id="GO:0006633">
    <property type="term" value="P:fatty acid biosynthetic process"/>
    <property type="evidence" value="ECO:0007669"/>
    <property type="project" value="InterPro"/>
</dbReference>
<evidence type="ECO:0000256" key="6">
    <source>
        <dbReference type="ARBA" id="ARBA00023098"/>
    </source>
</evidence>
<organism evidence="11 12">
    <name type="scientific">Klebsiella pneumoniae</name>
    <dbReference type="NCBI Taxonomy" id="573"/>
    <lineage>
        <taxon>Bacteria</taxon>
        <taxon>Pseudomonadati</taxon>
        <taxon>Pseudomonadota</taxon>
        <taxon>Gammaproteobacteria</taxon>
        <taxon>Enterobacterales</taxon>
        <taxon>Enterobacteriaceae</taxon>
        <taxon>Klebsiella/Raoultella group</taxon>
        <taxon>Klebsiella</taxon>
        <taxon>Klebsiella pneumoniae complex</taxon>
    </lineage>
</organism>
<protein>
    <recommendedName>
        <fullName evidence="9">phosphate acyltransferase</fullName>
        <ecNumber evidence="9">2.3.1.274</ecNumber>
    </recommendedName>
</protein>
<dbReference type="GO" id="GO:0043811">
    <property type="term" value="F:phosphate:acyl-[acyl carrier protein] acyltransferase activity"/>
    <property type="evidence" value="ECO:0007669"/>
    <property type="project" value="UniProtKB-EC"/>
</dbReference>
<dbReference type="EMBL" id="UAWN01000017">
    <property type="protein sequence ID" value="SQC42084.1"/>
    <property type="molecule type" value="Genomic_DNA"/>
</dbReference>
<evidence type="ECO:0000256" key="2">
    <source>
        <dbReference type="ARBA" id="ARBA00004496"/>
    </source>
</evidence>
<dbReference type="Proteomes" id="UP000251088">
    <property type="component" value="Unassembled WGS sequence"/>
</dbReference>
<comment type="catalytic activity">
    <reaction evidence="1">
        <text>a fatty acyl-[ACP] + phosphate = an acyl phosphate + holo-[ACP]</text>
        <dbReference type="Rhea" id="RHEA:42292"/>
        <dbReference type="Rhea" id="RHEA-COMP:9685"/>
        <dbReference type="Rhea" id="RHEA-COMP:14125"/>
        <dbReference type="ChEBI" id="CHEBI:43474"/>
        <dbReference type="ChEBI" id="CHEBI:59918"/>
        <dbReference type="ChEBI" id="CHEBI:64479"/>
        <dbReference type="ChEBI" id="CHEBI:138651"/>
        <dbReference type="EC" id="2.3.1.274"/>
    </reaction>
</comment>
<evidence type="ECO:0000313" key="12">
    <source>
        <dbReference type="Proteomes" id="UP000251088"/>
    </source>
</evidence>
<evidence type="ECO:0000256" key="8">
    <source>
        <dbReference type="ARBA" id="ARBA00023264"/>
    </source>
</evidence>
<evidence type="ECO:0000256" key="5">
    <source>
        <dbReference type="ARBA" id="ARBA00022679"/>
    </source>
</evidence>
<keyword evidence="3" id="KW-0963">Cytoplasm</keyword>
<reference evidence="11 12" key="1">
    <citation type="submission" date="2018-06" db="EMBL/GenBank/DDBJ databases">
        <authorList>
            <consortium name="Pathogen Informatics"/>
            <person name="Doyle S."/>
        </authorList>
    </citation>
    <scope>NUCLEOTIDE SEQUENCE [LARGE SCALE GENOMIC DNA]</scope>
    <source>
        <strain evidence="11 12">NCTC9128</strain>
    </source>
</reference>
<dbReference type="PANTHER" id="PTHR30100:SF1">
    <property type="entry name" value="PHOSPHATE ACYLTRANSFERASE"/>
    <property type="match status" value="1"/>
</dbReference>
<dbReference type="SUPFAM" id="SSF53659">
    <property type="entry name" value="Isocitrate/Isopropylmalate dehydrogenase-like"/>
    <property type="match status" value="1"/>
</dbReference>
<evidence type="ECO:0000256" key="3">
    <source>
        <dbReference type="ARBA" id="ARBA00022490"/>
    </source>
</evidence>
<evidence type="ECO:0000256" key="7">
    <source>
        <dbReference type="ARBA" id="ARBA00023209"/>
    </source>
</evidence>
<dbReference type="GO" id="GO:0005737">
    <property type="term" value="C:cytoplasm"/>
    <property type="evidence" value="ECO:0007669"/>
    <property type="project" value="UniProtKB-SubCell"/>
</dbReference>
<dbReference type="GO" id="GO:0008654">
    <property type="term" value="P:phospholipid biosynthetic process"/>
    <property type="evidence" value="ECO:0007669"/>
    <property type="project" value="UniProtKB-KW"/>
</dbReference>
<evidence type="ECO:0000256" key="1">
    <source>
        <dbReference type="ARBA" id="ARBA00001232"/>
    </source>
</evidence>
<evidence type="ECO:0000256" key="9">
    <source>
        <dbReference type="ARBA" id="ARBA00024069"/>
    </source>
</evidence>
<comment type="subcellular location">
    <subcellularLocation>
        <location evidence="2">Cytoplasm</location>
    </subcellularLocation>
</comment>
<keyword evidence="6" id="KW-0443">Lipid metabolism</keyword>
<keyword evidence="8" id="KW-1208">Phospholipid metabolism</keyword>
<keyword evidence="4" id="KW-0444">Lipid biosynthesis</keyword>
<gene>
    <name evidence="11" type="primary">plsX</name>
    <name evidence="11" type="ORF">NCTC9128_07514</name>
</gene>
<name>A0A2X3F474_KLEPN</name>
<dbReference type="EC" id="2.3.1.274" evidence="9"/>
<dbReference type="InterPro" id="IPR003664">
    <property type="entry name" value="FA_synthesis"/>
</dbReference>
<keyword evidence="11" id="KW-0012">Acyltransferase</keyword>
<evidence type="ECO:0000256" key="10">
    <source>
        <dbReference type="ARBA" id="ARBA00046608"/>
    </source>
</evidence>
<dbReference type="PANTHER" id="PTHR30100">
    <property type="entry name" value="FATTY ACID/PHOSPHOLIPID SYNTHESIS PROTEIN PLSX"/>
    <property type="match status" value="1"/>
</dbReference>
<dbReference type="Pfam" id="PF02504">
    <property type="entry name" value="FA_synthesis"/>
    <property type="match status" value="1"/>
</dbReference>
<dbReference type="Gene3D" id="3.40.718.10">
    <property type="entry name" value="Isopropylmalate Dehydrogenase"/>
    <property type="match status" value="1"/>
</dbReference>
<evidence type="ECO:0000256" key="4">
    <source>
        <dbReference type="ARBA" id="ARBA00022516"/>
    </source>
</evidence>
<accession>A0A2X3F474</accession>
<dbReference type="InterPro" id="IPR012281">
    <property type="entry name" value="Phospholipid_synth_PlsX-like"/>
</dbReference>
<sequence>MGLAKLLLKPIEGIERPALVTVLPHQQKGKTVVLDLGANVDCDSTMLVQFAVMGAVLAEEVVGIANPRVALLNIGEEEMKGLGSIRDAAAVLKTLPSLNYIGYLEANELLTGKTDVLVVMDSRATSH</sequence>
<keyword evidence="7" id="KW-0594">Phospholipid biosynthesis</keyword>